<reference evidence="2 3" key="1">
    <citation type="journal article" date="2016" name="Mol. Biol. Evol.">
        <title>Comparative Genomics of Early-Diverging Mushroom-Forming Fungi Provides Insights into the Origins of Lignocellulose Decay Capabilities.</title>
        <authorList>
            <person name="Nagy L.G."/>
            <person name="Riley R."/>
            <person name="Tritt A."/>
            <person name="Adam C."/>
            <person name="Daum C."/>
            <person name="Floudas D."/>
            <person name="Sun H."/>
            <person name="Yadav J.S."/>
            <person name="Pangilinan J."/>
            <person name="Larsson K.H."/>
            <person name="Matsuura K."/>
            <person name="Barry K."/>
            <person name="Labutti K."/>
            <person name="Kuo R."/>
            <person name="Ohm R.A."/>
            <person name="Bhattacharya S.S."/>
            <person name="Shirouzu T."/>
            <person name="Yoshinaga Y."/>
            <person name="Martin F.M."/>
            <person name="Grigoriev I.V."/>
            <person name="Hibbett D.S."/>
        </authorList>
    </citation>
    <scope>NUCLEOTIDE SEQUENCE [LARGE SCALE GENOMIC DNA]</scope>
    <source>
        <strain evidence="2 3">L-15889</strain>
    </source>
</reference>
<sequence length="653" mass="69204">MPRVSAKHAEARSPSVHRHYTRAVAKLKEQARINQEAQRQILQTPRGRKSRVTGIQPHAPPGRSAKGKARQEVASRPSAMRKPSSSAPKTRSRRVSFASPSEDRPAARSDDDGLTDADGEYEVDDMNSEAGSNVAATDADGDTQMGDDDRGEVDNFTVGNHWRRQGPAGGVRRTGSARERQAEPLQGAQAGQANPQSGPQMEQGPIEQAGARMDGLLFNELWNDGIFHELGPYVGQLAQGGMPQQYAAPIDQGLVGMMNQQGVGAGYQPFVGVAGQQVIGMPNQPLLGDANLQYMDAFNQMFAGVGNQLVGVGHQQLVGVGHQQLFGAGNQQLFGAGNQQLFGAGNQQLVDAANQLYMGAIPNLNQPLFGAANQQAIGVGDGLFGGAANQNVGLELDDAWVYEIYGGINDAARADQGLAMNDLVVKQEQPFEFDQVVAGMAPQPELAEQAHFAQSPAGNDRRASPPSITGALGSDNQPQAGPGPSSSHGTGAKDRPLANSFSSQLDAAEAPQQAGPSVARAQSRAESSASQSFANNDGPGGEPSSGGPSSRRESTIQLQSAGSSSATLESTSNQARISRAARAFNFGSRVGGDPEERHVHGRRYRQEDGEWVDEVRGLNPIEALRVFDADGKFTIPEDRITSLEIMYSMSFKP</sequence>
<evidence type="ECO:0000256" key="1">
    <source>
        <dbReference type="SAM" id="MobiDB-lite"/>
    </source>
</evidence>
<feature type="compositionally biased region" description="Acidic residues" evidence="1">
    <location>
        <begin position="139"/>
        <end position="151"/>
    </location>
</feature>
<gene>
    <name evidence="2" type="ORF">DAEQUDRAFT_813476</name>
</gene>
<feature type="compositionally biased region" description="Acidic residues" evidence="1">
    <location>
        <begin position="112"/>
        <end position="127"/>
    </location>
</feature>
<dbReference type="EMBL" id="KV429087">
    <property type="protein sequence ID" value="KZT66556.1"/>
    <property type="molecule type" value="Genomic_DNA"/>
</dbReference>
<keyword evidence="3" id="KW-1185">Reference proteome</keyword>
<feature type="compositionally biased region" description="Low complexity" evidence="1">
    <location>
        <begin position="519"/>
        <end position="534"/>
    </location>
</feature>
<dbReference type="OrthoDB" id="2816155at2759"/>
<proteinExistence type="predicted"/>
<feature type="compositionally biased region" description="Basic and acidic residues" evidence="1">
    <location>
        <begin position="101"/>
        <end position="111"/>
    </location>
</feature>
<accession>A0A165N5U3</accession>
<feature type="region of interest" description="Disordered" evidence="1">
    <location>
        <begin position="30"/>
        <end position="204"/>
    </location>
</feature>
<evidence type="ECO:0000313" key="2">
    <source>
        <dbReference type="EMBL" id="KZT66556.1"/>
    </source>
</evidence>
<protein>
    <submittedName>
        <fullName evidence="2">Uncharacterized protein</fullName>
    </submittedName>
</protein>
<feature type="compositionally biased region" description="Polar residues" evidence="1">
    <location>
        <begin position="474"/>
        <end position="489"/>
    </location>
</feature>
<organism evidence="2 3">
    <name type="scientific">Daedalea quercina L-15889</name>
    <dbReference type="NCBI Taxonomy" id="1314783"/>
    <lineage>
        <taxon>Eukaryota</taxon>
        <taxon>Fungi</taxon>
        <taxon>Dikarya</taxon>
        <taxon>Basidiomycota</taxon>
        <taxon>Agaricomycotina</taxon>
        <taxon>Agaricomycetes</taxon>
        <taxon>Polyporales</taxon>
        <taxon>Fomitopsis</taxon>
    </lineage>
</organism>
<feature type="compositionally biased region" description="Polar residues" evidence="1">
    <location>
        <begin position="555"/>
        <end position="574"/>
    </location>
</feature>
<dbReference type="Proteomes" id="UP000076727">
    <property type="component" value="Unassembled WGS sequence"/>
</dbReference>
<dbReference type="STRING" id="1314783.A0A165N5U3"/>
<evidence type="ECO:0000313" key="3">
    <source>
        <dbReference type="Proteomes" id="UP000076727"/>
    </source>
</evidence>
<name>A0A165N5U3_9APHY</name>
<feature type="region of interest" description="Disordered" evidence="1">
    <location>
        <begin position="1"/>
        <end position="20"/>
    </location>
</feature>
<feature type="compositionally biased region" description="Polar residues" evidence="1">
    <location>
        <begin position="32"/>
        <end position="43"/>
    </location>
</feature>
<feature type="region of interest" description="Disordered" evidence="1">
    <location>
        <begin position="448"/>
        <end position="574"/>
    </location>
</feature>
<feature type="compositionally biased region" description="Polar residues" evidence="1">
    <location>
        <begin position="189"/>
        <end position="200"/>
    </location>
</feature>
<dbReference type="AlphaFoldDB" id="A0A165N5U3"/>